<keyword evidence="9" id="KW-0812">Transmembrane</keyword>
<evidence type="ECO:0000256" key="4">
    <source>
        <dbReference type="ARBA" id="ARBA00019077"/>
    </source>
</evidence>
<dbReference type="Pfam" id="PF00534">
    <property type="entry name" value="Glycos_transf_1"/>
    <property type="match status" value="1"/>
</dbReference>
<evidence type="ECO:0000256" key="3">
    <source>
        <dbReference type="ARBA" id="ARBA00012621"/>
    </source>
</evidence>
<comment type="caution">
    <text evidence="12">The sequence shown here is derived from an EMBL/GenBank/DDBJ whole genome shotgun (WGS) entry which is preliminary data.</text>
</comment>
<dbReference type="GO" id="GO:0016740">
    <property type="term" value="F:transferase activity"/>
    <property type="evidence" value="ECO:0007669"/>
    <property type="project" value="UniProtKB-KW"/>
</dbReference>
<comment type="subcellular location">
    <subcellularLocation>
        <location evidence="1">Cell envelope</location>
    </subcellularLocation>
    <subcellularLocation>
        <location evidence="9">Cell membrane</location>
    </subcellularLocation>
</comment>
<keyword evidence="9" id="KW-0472">Membrane</keyword>
<keyword evidence="9" id="KW-1003">Cell membrane</keyword>
<keyword evidence="9" id="KW-1133">Transmembrane helix</keyword>
<proteinExistence type="inferred from homology"/>
<gene>
    <name evidence="12" type="ORF">HCJ96_08170</name>
</gene>
<comment type="similarity">
    <text evidence="9">Belongs to the glycosyltransferase group 1 family.</text>
</comment>
<accession>A0ABX1R0J3</accession>
<reference evidence="12 13" key="1">
    <citation type="submission" date="2020-03" db="EMBL/GenBank/DDBJ databases">
        <title>Alteromonas ponticola sp. nov., isolated from seawater.</title>
        <authorList>
            <person name="Yoon J.-H."/>
            <person name="Kim Y.-O."/>
        </authorList>
    </citation>
    <scope>NUCLEOTIDE SEQUENCE [LARGE SCALE GENOMIC DNA]</scope>
    <source>
        <strain evidence="12 13">MYP5</strain>
    </source>
</reference>
<keyword evidence="5" id="KW-0997">Cell inner membrane</keyword>
<dbReference type="Gene3D" id="3.40.50.2000">
    <property type="entry name" value="Glycogen Phosphorylase B"/>
    <property type="match status" value="1"/>
</dbReference>
<evidence type="ECO:0000256" key="6">
    <source>
        <dbReference type="ARBA" id="ARBA00022679"/>
    </source>
</evidence>
<keyword evidence="6 9" id="KW-0808">Transferase</keyword>
<dbReference type="Gene3D" id="3.40.50.11720">
    <property type="entry name" value="3-Deoxy-D-manno-octulosonic-acid transferase, N-terminal domain"/>
    <property type="match status" value="1"/>
</dbReference>
<dbReference type="EC" id="2.4.99.12" evidence="3 9"/>
<comment type="pathway">
    <text evidence="2 9">Bacterial outer membrane biogenesis; LPS core biosynthesis.</text>
</comment>
<dbReference type="Proteomes" id="UP000709336">
    <property type="component" value="Unassembled WGS sequence"/>
</dbReference>
<dbReference type="EMBL" id="JAATNW010000004">
    <property type="protein sequence ID" value="NMH59988.1"/>
    <property type="molecule type" value="Genomic_DNA"/>
</dbReference>
<feature type="transmembrane region" description="Helical" evidence="9">
    <location>
        <begin position="13"/>
        <end position="31"/>
    </location>
</feature>
<dbReference type="RefSeq" id="WP_169210553.1">
    <property type="nucleotide sequence ID" value="NZ_JAATNW010000004.1"/>
</dbReference>
<evidence type="ECO:0000256" key="5">
    <source>
        <dbReference type="ARBA" id="ARBA00022519"/>
    </source>
</evidence>
<dbReference type="PANTHER" id="PTHR42755:SF1">
    <property type="entry name" value="3-DEOXY-D-MANNO-OCTULOSONIC ACID TRANSFERASE, MITOCHONDRIAL-RELATED"/>
    <property type="match status" value="1"/>
</dbReference>
<dbReference type="Pfam" id="PF04413">
    <property type="entry name" value="Glycos_transf_N"/>
    <property type="match status" value="1"/>
</dbReference>
<evidence type="ECO:0000256" key="8">
    <source>
        <dbReference type="ARBA" id="ARBA00049183"/>
    </source>
</evidence>
<evidence type="ECO:0000256" key="2">
    <source>
        <dbReference type="ARBA" id="ARBA00004713"/>
    </source>
</evidence>
<organism evidence="12 13">
    <name type="scientific">Alteromonas ponticola</name>
    <dbReference type="NCBI Taxonomy" id="2720613"/>
    <lineage>
        <taxon>Bacteria</taxon>
        <taxon>Pseudomonadati</taxon>
        <taxon>Pseudomonadota</taxon>
        <taxon>Gammaproteobacteria</taxon>
        <taxon>Alteromonadales</taxon>
        <taxon>Alteromonadaceae</taxon>
        <taxon>Alteromonas/Salinimonas group</taxon>
        <taxon>Alteromonas</taxon>
    </lineage>
</organism>
<evidence type="ECO:0000256" key="1">
    <source>
        <dbReference type="ARBA" id="ARBA00004196"/>
    </source>
</evidence>
<evidence type="ECO:0000259" key="10">
    <source>
        <dbReference type="Pfam" id="PF00534"/>
    </source>
</evidence>
<dbReference type="InterPro" id="IPR001296">
    <property type="entry name" value="Glyco_trans_1"/>
</dbReference>
<dbReference type="NCBIfam" id="NF004388">
    <property type="entry name" value="PRK05749.1-4"/>
    <property type="match status" value="1"/>
</dbReference>
<dbReference type="SUPFAM" id="SSF53756">
    <property type="entry name" value="UDP-Glycosyltransferase/glycogen phosphorylase"/>
    <property type="match status" value="1"/>
</dbReference>
<evidence type="ECO:0000313" key="12">
    <source>
        <dbReference type="EMBL" id="NMH59988.1"/>
    </source>
</evidence>
<feature type="domain" description="3-deoxy-D-manno-octulosonic-acid transferase N-terminal" evidence="11">
    <location>
        <begin position="47"/>
        <end position="224"/>
    </location>
</feature>
<evidence type="ECO:0000256" key="7">
    <source>
        <dbReference type="ARBA" id="ARBA00031445"/>
    </source>
</evidence>
<sequence length="431" mass="48421">MNDRYSPYWHEELARWLYTLLLFLLLPVFWLKFRKWGVNQLDAFQSNFMQRLGCVPVPERKQGYLFHCVSVGEVMAASCVIKKLKQAHPQIPITITTTTETGSARVNTLFGDSVHHFYLPLDLPFAMHAMLNRLKPKLVVITEVELWPNLIHSCWKKQIPAVVINARMTERSAKRYAKVSALFEPMMFKLAHVCAQGTRDFEQYAKLGIPESKLSLTNNIKFDQAISDEDGAADFLQMLHSPRPIIVAGSTHDPEEQLLLTAFKLIIASHPDTLLVIVPRHPQRFELVERLLADSAFEYTLSSEASQIKDEIQVVLVDEMGKLNQLYQVANMAFVGGSIANKGGHNALEPASAAIPILMGPHQYNNPVICEYLREQGALIEVNSAEDISHHCIAWLKDPPRAQMLGKAGYEVILQNQGAVDATIACLEAAK</sequence>
<evidence type="ECO:0000313" key="13">
    <source>
        <dbReference type="Proteomes" id="UP000709336"/>
    </source>
</evidence>
<comment type="catalytic activity">
    <reaction evidence="8 9">
        <text>lipid IVA (E. coli) + CMP-3-deoxy-beta-D-manno-octulosonate = alpha-Kdo-(2-&gt;6)-lipid IVA (E. coli) + CMP + H(+)</text>
        <dbReference type="Rhea" id="RHEA:28066"/>
        <dbReference type="ChEBI" id="CHEBI:15378"/>
        <dbReference type="ChEBI" id="CHEBI:58603"/>
        <dbReference type="ChEBI" id="CHEBI:60364"/>
        <dbReference type="ChEBI" id="CHEBI:60377"/>
        <dbReference type="ChEBI" id="CHEBI:85987"/>
        <dbReference type="EC" id="2.4.99.12"/>
    </reaction>
</comment>
<name>A0ABX1R0J3_9ALTE</name>
<evidence type="ECO:0000259" key="11">
    <source>
        <dbReference type="Pfam" id="PF04413"/>
    </source>
</evidence>
<protein>
    <recommendedName>
        <fullName evidence="4 9">3-deoxy-D-manno-octulosonic acid transferase</fullName>
        <shortName evidence="9">Kdo transferase</shortName>
        <ecNumber evidence="3 9">2.4.99.12</ecNumber>
    </recommendedName>
    <alternativeName>
        <fullName evidence="7 9">Lipid IV(A) 3-deoxy-D-manno-octulosonic acid transferase</fullName>
    </alternativeName>
</protein>
<dbReference type="InterPro" id="IPR039901">
    <property type="entry name" value="Kdotransferase"/>
</dbReference>
<evidence type="ECO:0000256" key="9">
    <source>
        <dbReference type="RuleBase" id="RU365103"/>
    </source>
</evidence>
<dbReference type="InterPro" id="IPR007507">
    <property type="entry name" value="Glycos_transf_N"/>
</dbReference>
<dbReference type="InterPro" id="IPR038107">
    <property type="entry name" value="Glycos_transf_N_sf"/>
</dbReference>
<keyword evidence="9" id="KW-0448">Lipopolysaccharide biosynthesis</keyword>
<feature type="domain" description="Glycosyl transferase family 1" evidence="10">
    <location>
        <begin position="258"/>
        <end position="411"/>
    </location>
</feature>
<comment type="function">
    <text evidence="9">Involved in lipopolysaccharide (LPS) biosynthesis. Catalyzes the transfer of 3-deoxy-D-manno-octulosonate (Kdo) residue(s) from CMP-Kdo to lipid IV(A), the tetraacyldisaccharide-1,4'-bisphosphate precursor of lipid A.</text>
</comment>
<dbReference type="PANTHER" id="PTHR42755">
    <property type="entry name" value="3-DEOXY-MANNO-OCTULOSONATE CYTIDYLYLTRANSFERASE"/>
    <property type="match status" value="1"/>
</dbReference>
<keyword evidence="13" id="KW-1185">Reference proteome</keyword>